<accession>A0A0H2S132</accession>
<sequence>MSKRSQLIRLPRTLSSLLKRTGSRRLIKRSVANSGHCPTDSDPDDNLVMSNSMTIDITSLPPELLEIIFEHVLQDTIAEERALTALTLTHICSRFRQITIACPQLWTCLCRRHGRPGFSLINACIERSRNFPLDIVLYFYRSTENEEEMVVDPFMIDIVFPLRARWQSCTFQAVSDLPRIEEWREFDSWPSRSPAAFPTLTEFSVRQEIFSLEMWTSLFRYRSERYFQKVNEGIFPQGTPVYSINLHNTSLDAIPPNLLPQITNLSCTYIHFVPSRFNSVADLASATSLTTLHLSYNDCCFRGWKNYVPITELPSVRSVHYEFIRCTKKEKAYLWKSFSVLYFPNATYLRIDTDIGDEDKKFTVIAGVNITPYSFLAPNLVHHRRYPSLESLEINIVPRNPPESQRAKTSRPSLLLPHCCVPSLKSLRIRSSCDWDLVSSLPEAEKILPPYLGNMMTAPINLEMVTFELPRIDGVVLWTMNLALKMQRTHCWNRFSKLHVIRNGKFEVILRDDIQNWCDAALKRAFESK</sequence>
<name>A0A0H2S132_9AGAM</name>
<feature type="non-terminal residue" evidence="2">
    <location>
        <position position="1"/>
    </location>
</feature>
<dbReference type="Gene3D" id="3.80.10.10">
    <property type="entry name" value="Ribonuclease Inhibitor"/>
    <property type="match status" value="1"/>
</dbReference>
<evidence type="ECO:0000313" key="3">
    <source>
        <dbReference type="Proteomes" id="UP000053477"/>
    </source>
</evidence>
<dbReference type="AlphaFoldDB" id="A0A0H2S132"/>
<feature type="domain" description="F-box" evidence="1">
    <location>
        <begin position="54"/>
        <end position="109"/>
    </location>
</feature>
<dbReference type="InterPro" id="IPR032675">
    <property type="entry name" value="LRR_dom_sf"/>
</dbReference>
<evidence type="ECO:0000259" key="1">
    <source>
        <dbReference type="PROSITE" id="PS50181"/>
    </source>
</evidence>
<keyword evidence="3" id="KW-1185">Reference proteome</keyword>
<organism evidence="2 3">
    <name type="scientific">Schizopora paradoxa</name>
    <dbReference type="NCBI Taxonomy" id="27342"/>
    <lineage>
        <taxon>Eukaryota</taxon>
        <taxon>Fungi</taxon>
        <taxon>Dikarya</taxon>
        <taxon>Basidiomycota</taxon>
        <taxon>Agaricomycotina</taxon>
        <taxon>Agaricomycetes</taxon>
        <taxon>Hymenochaetales</taxon>
        <taxon>Schizoporaceae</taxon>
        <taxon>Schizopora</taxon>
    </lineage>
</organism>
<dbReference type="InParanoid" id="A0A0H2S132"/>
<dbReference type="EMBL" id="KQ085929">
    <property type="protein sequence ID" value="KLO15448.1"/>
    <property type="molecule type" value="Genomic_DNA"/>
</dbReference>
<dbReference type="SUPFAM" id="SSF52058">
    <property type="entry name" value="L domain-like"/>
    <property type="match status" value="1"/>
</dbReference>
<dbReference type="STRING" id="27342.A0A0H2S132"/>
<dbReference type="InterPro" id="IPR001810">
    <property type="entry name" value="F-box_dom"/>
</dbReference>
<dbReference type="Proteomes" id="UP000053477">
    <property type="component" value="Unassembled WGS sequence"/>
</dbReference>
<dbReference type="Gene3D" id="1.20.1280.50">
    <property type="match status" value="1"/>
</dbReference>
<gene>
    <name evidence="2" type="ORF">SCHPADRAFT_995829</name>
</gene>
<protein>
    <recommendedName>
        <fullName evidence="1">F-box domain-containing protein</fullName>
    </recommendedName>
</protein>
<reference evidence="2 3" key="1">
    <citation type="submission" date="2015-04" db="EMBL/GenBank/DDBJ databases">
        <title>Complete genome sequence of Schizopora paradoxa KUC8140, a cosmopolitan wood degrader in East Asia.</title>
        <authorList>
            <consortium name="DOE Joint Genome Institute"/>
            <person name="Min B."/>
            <person name="Park H."/>
            <person name="Jang Y."/>
            <person name="Kim J.-J."/>
            <person name="Kim K.H."/>
            <person name="Pangilinan J."/>
            <person name="Lipzen A."/>
            <person name="Riley R."/>
            <person name="Grigoriev I.V."/>
            <person name="Spatafora J.W."/>
            <person name="Choi I.-G."/>
        </authorList>
    </citation>
    <scope>NUCLEOTIDE SEQUENCE [LARGE SCALE GENOMIC DNA]</scope>
    <source>
        <strain evidence="2 3">KUC8140</strain>
    </source>
</reference>
<proteinExistence type="predicted"/>
<dbReference type="PROSITE" id="PS50181">
    <property type="entry name" value="FBOX"/>
    <property type="match status" value="1"/>
</dbReference>
<dbReference type="OrthoDB" id="2269034at2759"/>
<evidence type="ECO:0000313" key="2">
    <source>
        <dbReference type="EMBL" id="KLO15448.1"/>
    </source>
</evidence>